<reference evidence="1 2" key="1">
    <citation type="submission" date="2016-10" db="EMBL/GenBank/DDBJ databases">
        <title>Comparative genomics of Bacillus thuringiensis reveals a path to pathogens against multiple invertebrate hosts.</title>
        <authorList>
            <person name="Zheng J."/>
            <person name="Gao Q."/>
            <person name="Liu H."/>
            <person name="Peng D."/>
            <person name="Ruan L."/>
            <person name="Sun M."/>
        </authorList>
    </citation>
    <scope>NUCLEOTIDE SEQUENCE [LARGE SCALE GENOMIC DNA]</scope>
    <source>
        <strain evidence="1">BGSC 4W1</strain>
    </source>
</reference>
<sequence length="103" mass="11533">MTENEKKLIEQIYAKVCDMEKKVNKLGDSIGELNGKETQNSVESNLDDLKNVQKELQATFTKGFADVHKGLAEIKEVNKNRKTAKEIVEGIAENGQKQKGQLN</sequence>
<accession>A0A9X6PME3</accession>
<dbReference type="AlphaFoldDB" id="A0A9X6PME3"/>
<dbReference type="EMBL" id="NFEH01000133">
    <property type="protein sequence ID" value="OTZ65581.1"/>
    <property type="molecule type" value="Genomic_DNA"/>
</dbReference>
<dbReference type="Proteomes" id="UP000195087">
    <property type="component" value="Unassembled WGS sequence"/>
</dbReference>
<protein>
    <submittedName>
        <fullName evidence="1">Chromosome segregation protein SMC</fullName>
    </submittedName>
</protein>
<comment type="caution">
    <text evidence="1">The sequence shown here is derived from an EMBL/GenBank/DDBJ whole genome shotgun (WGS) entry which is preliminary data.</text>
</comment>
<dbReference type="RefSeq" id="WP_086392833.1">
    <property type="nucleotide sequence ID" value="NZ_NFEH01000133.1"/>
</dbReference>
<proteinExistence type="predicted"/>
<organism evidence="1 2">
    <name type="scientific">Bacillus thuringiensis serovar kumamotoensis</name>
    <dbReference type="NCBI Taxonomy" id="132267"/>
    <lineage>
        <taxon>Bacteria</taxon>
        <taxon>Bacillati</taxon>
        <taxon>Bacillota</taxon>
        <taxon>Bacilli</taxon>
        <taxon>Bacillales</taxon>
        <taxon>Bacillaceae</taxon>
        <taxon>Bacillus</taxon>
        <taxon>Bacillus cereus group</taxon>
    </lineage>
</organism>
<name>A0A9X6PME3_BACUK</name>
<evidence type="ECO:0000313" key="2">
    <source>
        <dbReference type="Proteomes" id="UP000195087"/>
    </source>
</evidence>
<evidence type="ECO:0000313" key="1">
    <source>
        <dbReference type="EMBL" id="OTZ65581.1"/>
    </source>
</evidence>
<gene>
    <name evidence="1" type="ORF">BK769_33270</name>
</gene>